<organism evidence="3 4">
    <name type="scientific">Agrocybe chaxingu</name>
    <dbReference type="NCBI Taxonomy" id="84603"/>
    <lineage>
        <taxon>Eukaryota</taxon>
        <taxon>Fungi</taxon>
        <taxon>Dikarya</taxon>
        <taxon>Basidiomycota</taxon>
        <taxon>Agaricomycotina</taxon>
        <taxon>Agaricomycetes</taxon>
        <taxon>Agaricomycetidae</taxon>
        <taxon>Agaricales</taxon>
        <taxon>Agaricineae</taxon>
        <taxon>Strophariaceae</taxon>
        <taxon>Agrocybe</taxon>
    </lineage>
</organism>
<evidence type="ECO:0000313" key="3">
    <source>
        <dbReference type="EMBL" id="KAJ3510030.1"/>
    </source>
</evidence>
<proteinExistence type="predicted"/>
<evidence type="ECO:0000256" key="2">
    <source>
        <dbReference type="SAM" id="Phobius"/>
    </source>
</evidence>
<evidence type="ECO:0000313" key="4">
    <source>
        <dbReference type="Proteomes" id="UP001148786"/>
    </source>
</evidence>
<reference evidence="3" key="1">
    <citation type="submission" date="2022-07" db="EMBL/GenBank/DDBJ databases">
        <title>Genome Sequence of Agrocybe chaxingu.</title>
        <authorList>
            <person name="Buettner E."/>
        </authorList>
    </citation>
    <scope>NUCLEOTIDE SEQUENCE</scope>
    <source>
        <strain evidence="3">MP-N11</strain>
    </source>
</reference>
<keyword evidence="2" id="KW-1133">Transmembrane helix</keyword>
<evidence type="ECO:0000256" key="1">
    <source>
        <dbReference type="SAM" id="MobiDB-lite"/>
    </source>
</evidence>
<sequence>MERLYIPIHIFVSFFKPVKLGCKAYDTIAKCIRFIRQLLKFLSTKLTRKASQQKDANPTSLRPAVDMKYDVDVSGRTNEGAVYKYAGWSRLYLPRQLYGAQTKPNQRRSEPLPKAETAIEPEFQPELTRSTKCVPVSGGEVIPMYHSAHAFLGLPEPYIHSSIGGNPAAARCSSILPNVMAAHSHLGLHTTLFSSPVATRSSISVNCKALVSGGGGYPNTQLISGSTSTPNLHNQPGVTQREMHTLVTRHQHHQTGRLSVPTGETRRSTEQGYSVSDSDDNDPDAIIHDENDDDDNRSYSQTAVISIHSPSTSTLQTTLGTGDDGPFLANPRITPVMPESTQRYSRRGAIPREHTNILISPLTVSFREPVAPPDWVKMVHPEGGRYYYHPEKHVYTDADLLDPRILAQVFEDLETIETFILGNNLSLPAGFHLVIDLYYELEEVKTTYFFVDHHTRSIFFLDLFEAQNLSGWYEAPGSTSQSHLRLEIEAQYCDALCWRYQKLLIQAMALLIQDSIFKLHFLVDVMTSPSSTTPFSADKLDKILSHTKMMEGNVGPGLAAIGNMSCLARYFYLFSHTKFIHFAGEPNARLDRNTSAYGEHMQRRTWLIKIASSLLFYGPDYYFQTIQSIWVDRICHKNEWDVVISKVNEEWKEVVIFSVILLNANGVFISIQDGYVSTVARNIGYLSVVASIGSLAAALLLTTKTRRNNLRAAEDVQSFLSANNNTRFGLEALSTICALPHALLTWGTDK</sequence>
<accession>A0A9W8MVI2</accession>
<dbReference type="EMBL" id="JANKHO010000429">
    <property type="protein sequence ID" value="KAJ3510030.1"/>
    <property type="molecule type" value="Genomic_DNA"/>
</dbReference>
<feature type="region of interest" description="Disordered" evidence="1">
    <location>
        <begin position="247"/>
        <end position="298"/>
    </location>
</feature>
<dbReference type="OrthoDB" id="2657661at2759"/>
<dbReference type="Proteomes" id="UP001148786">
    <property type="component" value="Unassembled WGS sequence"/>
</dbReference>
<comment type="caution">
    <text evidence="3">The sequence shown here is derived from an EMBL/GenBank/DDBJ whole genome shotgun (WGS) entry which is preliminary data.</text>
</comment>
<name>A0A9W8MVI2_9AGAR</name>
<dbReference type="AlphaFoldDB" id="A0A9W8MVI2"/>
<keyword evidence="4" id="KW-1185">Reference proteome</keyword>
<keyword evidence="2" id="KW-0812">Transmembrane</keyword>
<gene>
    <name evidence="3" type="ORF">NLJ89_g4899</name>
</gene>
<keyword evidence="2" id="KW-0472">Membrane</keyword>
<feature type="transmembrane region" description="Helical" evidence="2">
    <location>
        <begin position="683"/>
        <end position="701"/>
    </location>
</feature>
<protein>
    <submittedName>
        <fullName evidence="3">Uncharacterized protein</fullName>
    </submittedName>
</protein>